<dbReference type="RefSeq" id="WP_103914062.1">
    <property type="nucleotide sequence ID" value="NZ_FNUS01000005.1"/>
</dbReference>
<proteinExistence type="predicted"/>
<reference evidence="2" key="1">
    <citation type="submission" date="2016-10" db="EMBL/GenBank/DDBJ databases">
        <authorList>
            <person name="Varghese N."/>
            <person name="Submissions S."/>
        </authorList>
    </citation>
    <scope>NUCLEOTIDE SEQUENCE [LARGE SCALE GENOMIC DNA]</scope>
    <source>
        <strain evidence="2">DSM 21580</strain>
    </source>
</reference>
<keyword evidence="2" id="KW-1185">Reference proteome</keyword>
<dbReference type="OrthoDB" id="798290at2"/>
<accession>A0A1H5ZSK2</accession>
<name>A0A1H5ZSK2_9FLAO</name>
<dbReference type="Proteomes" id="UP000236738">
    <property type="component" value="Unassembled WGS sequence"/>
</dbReference>
<sequence length="138" mass="15392">MALINDREYEWADLTLILGGRDITRFRGLKYSEKIEREAIYAKGRKPVSIQSGNIGYEGEIVMLQSEYEALVKACNGSVLGACLDGLGCYGDPSKGDAMTTDRIESLRFTEAAKEFKQGDKFQEITLPFIALDIKNQI</sequence>
<organism evidence="1 2">
    <name type="scientific">Halpernia humi</name>
    <dbReference type="NCBI Taxonomy" id="493375"/>
    <lineage>
        <taxon>Bacteria</taxon>
        <taxon>Pseudomonadati</taxon>
        <taxon>Bacteroidota</taxon>
        <taxon>Flavobacteriia</taxon>
        <taxon>Flavobacteriales</taxon>
        <taxon>Weeksellaceae</taxon>
        <taxon>Chryseobacterium group</taxon>
        <taxon>Halpernia</taxon>
    </lineage>
</organism>
<protein>
    <submittedName>
        <fullName evidence="1">Uncharacterized protein</fullName>
    </submittedName>
</protein>
<dbReference type="AlphaFoldDB" id="A0A1H5ZSK2"/>
<evidence type="ECO:0000313" key="1">
    <source>
        <dbReference type="EMBL" id="SEG39409.1"/>
    </source>
</evidence>
<gene>
    <name evidence="1" type="ORF">SAMN05421847_2186</name>
</gene>
<dbReference type="EMBL" id="FNUS01000005">
    <property type="protein sequence ID" value="SEG39409.1"/>
    <property type="molecule type" value="Genomic_DNA"/>
</dbReference>
<evidence type="ECO:0000313" key="2">
    <source>
        <dbReference type="Proteomes" id="UP000236738"/>
    </source>
</evidence>